<dbReference type="GO" id="GO:0005874">
    <property type="term" value="C:microtubule"/>
    <property type="evidence" value="ECO:0007669"/>
    <property type="project" value="UniProtKB-KW"/>
</dbReference>
<dbReference type="GO" id="GO:0031122">
    <property type="term" value="P:cytoplasmic microtubule organization"/>
    <property type="evidence" value="ECO:0007669"/>
    <property type="project" value="TreeGrafter"/>
</dbReference>
<evidence type="ECO:0000256" key="6">
    <source>
        <dbReference type="SAM" id="MobiDB-lite"/>
    </source>
</evidence>
<sequence length="889" mass="101398">MAHAANISALTDQLIAAVTKSPDQKNISRYKNLKRRIEEIFKARQYGRTDQFAVAKQLEGLQEKFQVLNRDELATDLRSSLVELDNYRSPWFPEILSLFLQLSDRPVLQSQRDQIVTQKPVQVEESLSWREVDLAGAAYCDEEDIWEDVDFRAGSSEDDISSVSSEISVPRILPQDSIALDEEYVIPDEVFMPGEDGGVLVTIKDIQFWNPENNTALSHKGNYSRPVTELQIVRETIFMLQGLPTSLFRRSGDSVEVNRTYALAHSSNEALSYLLQSFSAIGTQVGILRKFITVPQTIAYVQSFVRGIEDLLRKFDAFLSKAQTQYLTPRSTVAVSLLELLEVVRRESRVLLSLVGLVSTISHDVQTQSVRCLDLLYDLVCMTQAVGNDNEFQSLAELFFFCFKSYIRPIRLWMETGQLDSVEETFFILEDHKDRDLRTLWHDWYTLDEASRLPNAPKFLHQVARKIFTTGKSMVFLRHLEAIPTDIDRLSKSTLTFEDLYPQHSSSSFALPFSVQLESSFEKLIDANHSITSDWLQAALDQQCGLWTSLQALDYIYLGKDMGITGNIDNKIFESIDRGKDAWNDRFLLTELAQHAFSALPLIDPSRVIVRSSKVSPQDLDVQNKSVKMLNVLSFDYILPWPVANIITRDAISTYQRISTFLMQIRRAQHVIVKQRLQYSSNSAEKNSDRTHNVLGYAVRHSMLWFLNTLYGHIVDVVISTTTTAMRKELSSSKDTDAMIAVHRAYISSMEDQCLLSRNLVPLHEAIINTLDLCVRFADMQAVCYGDNQHDQSRSNKLSRKQHNENQSDSDSDFNENEDEDDDLDQGNTTRTVSAGTPYPQQIRSLKNEFDRSVGFLTAGLKSVGRVDGQPSWEILAEKLEWRKEREAF</sequence>
<accession>A0A017SNS9</accession>
<dbReference type="GO" id="GO:0005816">
    <property type="term" value="C:spindle pole body"/>
    <property type="evidence" value="ECO:0007669"/>
    <property type="project" value="UniProtKB-ARBA"/>
</dbReference>
<dbReference type="GO" id="GO:0007020">
    <property type="term" value="P:microtubule nucleation"/>
    <property type="evidence" value="ECO:0007669"/>
    <property type="project" value="InterPro"/>
</dbReference>
<evidence type="ECO:0000256" key="5">
    <source>
        <dbReference type="RuleBase" id="RU363050"/>
    </source>
</evidence>
<evidence type="ECO:0000256" key="3">
    <source>
        <dbReference type="ARBA" id="ARBA00022701"/>
    </source>
</evidence>
<dbReference type="OrthoDB" id="66546at2759"/>
<evidence type="ECO:0000313" key="10">
    <source>
        <dbReference type="EMBL" id="EYE98582.1"/>
    </source>
</evidence>
<evidence type="ECO:0000259" key="7">
    <source>
        <dbReference type="Pfam" id="PF04130"/>
    </source>
</evidence>
<dbReference type="InterPro" id="IPR042241">
    <property type="entry name" value="GCP_C_sf"/>
</dbReference>
<dbReference type="InterPro" id="IPR032797">
    <property type="entry name" value="Mod21_N"/>
</dbReference>
<evidence type="ECO:0000256" key="1">
    <source>
        <dbReference type="ARBA" id="ARBA00010337"/>
    </source>
</evidence>
<gene>
    <name evidence="10" type="ORF">EURHEDRAFT_217783</name>
</gene>
<dbReference type="GO" id="GO:0051225">
    <property type="term" value="P:spindle assembly"/>
    <property type="evidence" value="ECO:0007669"/>
    <property type="project" value="TreeGrafter"/>
</dbReference>
<feature type="compositionally biased region" description="Polar residues" evidence="6">
    <location>
        <begin position="826"/>
        <end position="841"/>
    </location>
</feature>
<dbReference type="GeneID" id="63693116"/>
<reference evidence="11" key="1">
    <citation type="journal article" date="2014" name="Nat. Commun.">
        <title>Genomic adaptations of the halophilic Dead Sea filamentous fungus Eurotium rubrum.</title>
        <authorList>
            <person name="Kis-Papo T."/>
            <person name="Weig A.R."/>
            <person name="Riley R."/>
            <person name="Persoh D."/>
            <person name="Salamov A."/>
            <person name="Sun H."/>
            <person name="Lipzen A."/>
            <person name="Wasser S.P."/>
            <person name="Rambold G."/>
            <person name="Grigoriev I.V."/>
            <person name="Nevo E."/>
        </authorList>
    </citation>
    <scope>NUCLEOTIDE SEQUENCE [LARGE SCALE GENOMIC DNA]</scope>
    <source>
        <strain evidence="11">CBS 135680</strain>
    </source>
</reference>
<dbReference type="Gene3D" id="1.20.120.1900">
    <property type="entry name" value="Gamma-tubulin complex, C-terminal domain"/>
    <property type="match status" value="1"/>
</dbReference>
<evidence type="ECO:0000256" key="2">
    <source>
        <dbReference type="ARBA" id="ARBA00022490"/>
    </source>
</evidence>
<dbReference type="PANTHER" id="PTHR19302">
    <property type="entry name" value="GAMMA TUBULIN COMPLEX PROTEIN"/>
    <property type="match status" value="1"/>
</dbReference>
<dbReference type="GO" id="GO:0000922">
    <property type="term" value="C:spindle pole"/>
    <property type="evidence" value="ECO:0007669"/>
    <property type="project" value="InterPro"/>
</dbReference>
<dbReference type="Pfam" id="PF17681">
    <property type="entry name" value="GCP_N_terminal"/>
    <property type="match status" value="1"/>
</dbReference>
<protein>
    <recommendedName>
        <fullName evidence="5">Spindle pole body component</fullName>
    </recommendedName>
</protein>
<dbReference type="HOGENOM" id="CLU_010106_0_0_1"/>
<name>A0A017SNS9_ASPRC</name>
<comment type="similarity">
    <text evidence="1 5">Belongs to the TUBGCP family.</text>
</comment>
<evidence type="ECO:0000256" key="4">
    <source>
        <dbReference type="ARBA" id="ARBA00023212"/>
    </source>
</evidence>
<feature type="compositionally biased region" description="Acidic residues" evidence="6">
    <location>
        <begin position="808"/>
        <end position="825"/>
    </location>
</feature>
<dbReference type="GO" id="GO:0000278">
    <property type="term" value="P:mitotic cell cycle"/>
    <property type="evidence" value="ECO:0007669"/>
    <property type="project" value="TreeGrafter"/>
</dbReference>
<feature type="region of interest" description="Disordered" evidence="6">
    <location>
        <begin position="788"/>
        <end position="841"/>
    </location>
</feature>
<dbReference type="Proteomes" id="UP000019804">
    <property type="component" value="Unassembled WGS sequence"/>
</dbReference>
<dbReference type="PANTHER" id="PTHR19302:SF33">
    <property type="entry name" value="GAMMA-TUBULIN COMPLEX COMPONENT 5"/>
    <property type="match status" value="1"/>
</dbReference>
<dbReference type="RefSeq" id="XP_040642270.1">
    <property type="nucleotide sequence ID" value="XM_040777992.1"/>
</dbReference>
<evidence type="ECO:0000259" key="8">
    <source>
        <dbReference type="Pfam" id="PF14609"/>
    </source>
</evidence>
<dbReference type="GO" id="GO:0000930">
    <property type="term" value="C:gamma-tubulin complex"/>
    <property type="evidence" value="ECO:0007669"/>
    <property type="project" value="TreeGrafter"/>
</dbReference>
<dbReference type="GO" id="GO:0051321">
    <property type="term" value="P:meiotic cell cycle"/>
    <property type="evidence" value="ECO:0007669"/>
    <property type="project" value="TreeGrafter"/>
</dbReference>
<dbReference type="GO" id="GO:0051011">
    <property type="term" value="F:microtubule minus-end binding"/>
    <property type="evidence" value="ECO:0007669"/>
    <property type="project" value="TreeGrafter"/>
</dbReference>
<dbReference type="AlphaFoldDB" id="A0A017SNS9"/>
<dbReference type="CDD" id="cd22572">
    <property type="entry name" value="GCP5_NTD"/>
    <property type="match status" value="1"/>
</dbReference>
<feature type="domain" description="Gamma tubulin complex component protein N-terminal" evidence="9">
    <location>
        <begin position="233"/>
        <end position="534"/>
    </location>
</feature>
<dbReference type="InterPro" id="IPR040457">
    <property type="entry name" value="GCP_C"/>
</dbReference>
<keyword evidence="11" id="KW-1185">Reference proteome</keyword>
<feature type="domain" description="Gamma tubulin complex component C-terminal" evidence="7">
    <location>
        <begin position="618"/>
        <end position="880"/>
    </location>
</feature>
<keyword evidence="4 5" id="KW-0206">Cytoskeleton</keyword>
<dbReference type="InterPro" id="IPR007259">
    <property type="entry name" value="GCP"/>
</dbReference>
<keyword evidence="3 5" id="KW-0493">Microtubule</keyword>
<dbReference type="Pfam" id="PF04130">
    <property type="entry name" value="GCP_C_terminal"/>
    <property type="match status" value="1"/>
</dbReference>
<dbReference type="STRING" id="1388766.A0A017SNS9"/>
<feature type="domain" description="Gamma-Tubulin ring complex non-core subunit mod21 N-terminal" evidence="8">
    <location>
        <begin position="67"/>
        <end position="158"/>
    </location>
</feature>
<evidence type="ECO:0000259" key="9">
    <source>
        <dbReference type="Pfam" id="PF17681"/>
    </source>
</evidence>
<dbReference type="InterPro" id="IPR041470">
    <property type="entry name" value="GCP_N"/>
</dbReference>
<keyword evidence="2 5" id="KW-0963">Cytoplasm</keyword>
<evidence type="ECO:0000313" key="11">
    <source>
        <dbReference type="Proteomes" id="UP000019804"/>
    </source>
</evidence>
<organism evidence="10 11">
    <name type="scientific">Aspergillus ruber (strain CBS 135680)</name>
    <dbReference type="NCBI Taxonomy" id="1388766"/>
    <lineage>
        <taxon>Eukaryota</taxon>
        <taxon>Fungi</taxon>
        <taxon>Dikarya</taxon>
        <taxon>Ascomycota</taxon>
        <taxon>Pezizomycotina</taxon>
        <taxon>Eurotiomycetes</taxon>
        <taxon>Eurotiomycetidae</taxon>
        <taxon>Eurotiales</taxon>
        <taxon>Aspergillaceae</taxon>
        <taxon>Aspergillus</taxon>
        <taxon>Aspergillus subgen. Aspergillus</taxon>
    </lineage>
</organism>
<dbReference type="GO" id="GO:0043015">
    <property type="term" value="F:gamma-tubulin binding"/>
    <property type="evidence" value="ECO:0007669"/>
    <property type="project" value="InterPro"/>
</dbReference>
<comment type="subcellular location">
    <subcellularLocation>
        <location evidence="5">Cytoplasm</location>
        <location evidence="5">Cytoskeleton</location>
        <location evidence="5">Microtubule organizing center</location>
    </subcellularLocation>
</comment>
<dbReference type="EMBL" id="KK088413">
    <property type="protein sequence ID" value="EYE98582.1"/>
    <property type="molecule type" value="Genomic_DNA"/>
</dbReference>
<dbReference type="Pfam" id="PF14609">
    <property type="entry name" value="GCP5-Mod21_N"/>
    <property type="match status" value="1"/>
</dbReference>
<proteinExistence type="inferred from homology"/>
<dbReference type="InterPro" id="IPR059169">
    <property type="entry name" value="GCP5_N_ext"/>
</dbReference>